<sequence length="254" mass="27823">MTMEYKFIDDAEIKLNISKYLGKELDKAGFSRVDIQKTPMITRISVHVLNPGRVIGRAGKSINELTEAIKNKFNVSNPQISVIEVDNKMLEPLLVAKDLAFKLERSMNPRKIVEYTLKNIMSNGAMGAEIVLSGKLAAKGARSRVIRKSIGYIPKAGAVTDLVNTGHATAYPKYGAIGVYVRIVPPGTIFPDKVNKKSVENNIILSTETSEPEIKSEASEQAKENKEEESKVETENPESEGAVTGKVEDSDSAQ</sequence>
<dbReference type="RefSeq" id="WP_088820529.1">
    <property type="nucleotide sequence ID" value="NZ_CP019964.1"/>
</dbReference>
<evidence type="ECO:0000256" key="8">
    <source>
        <dbReference type="SAM" id="MobiDB-lite"/>
    </source>
</evidence>
<dbReference type="KEGG" id="marh:Mia14_0962"/>
<protein>
    <recommendedName>
        <fullName evidence="6">30S ribosomal protein S3</fullName>
    </recommendedName>
</protein>
<dbReference type="Pfam" id="PF07650">
    <property type="entry name" value="KH_2"/>
    <property type="match status" value="1"/>
</dbReference>
<dbReference type="GO" id="GO:0022627">
    <property type="term" value="C:cytosolic small ribosomal subunit"/>
    <property type="evidence" value="ECO:0007669"/>
    <property type="project" value="UniProtKB-UniRule"/>
</dbReference>
<feature type="region of interest" description="Disordered" evidence="8">
    <location>
        <begin position="205"/>
        <end position="254"/>
    </location>
</feature>
<evidence type="ECO:0000313" key="10">
    <source>
        <dbReference type="EMBL" id="ASI14234.1"/>
    </source>
</evidence>
<evidence type="ECO:0000256" key="3">
    <source>
        <dbReference type="ARBA" id="ARBA00022884"/>
    </source>
</evidence>
<dbReference type="GO" id="GO:0019843">
    <property type="term" value="F:rRNA binding"/>
    <property type="evidence" value="ECO:0007669"/>
    <property type="project" value="UniProtKB-KW"/>
</dbReference>
<dbReference type="GO" id="GO:0003735">
    <property type="term" value="F:structural constituent of ribosome"/>
    <property type="evidence" value="ECO:0007669"/>
    <property type="project" value="UniProtKB-UniRule"/>
</dbReference>
<dbReference type="PROSITE" id="PS50823">
    <property type="entry name" value="KH_TYPE_2"/>
    <property type="match status" value="1"/>
</dbReference>
<dbReference type="InterPro" id="IPR004087">
    <property type="entry name" value="KH_dom"/>
</dbReference>
<dbReference type="Proteomes" id="UP000197679">
    <property type="component" value="Chromosome"/>
</dbReference>
<evidence type="ECO:0000256" key="5">
    <source>
        <dbReference type="ARBA" id="ARBA00023274"/>
    </source>
</evidence>
<dbReference type="PANTHER" id="PTHR11760:SF32">
    <property type="entry name" value="SMALL RIBOSOMAL SUBUNIT PROTEIN US3"/>
    <property type="match status" value="1"/>
</dbReference>
<dbReference type="AlphaFoldDB" id="A0A218NP79"/>
<dbReference type="GO" id="GO:0006412">
    <property type="term" value="P:translation"/>
    <property type="evidence" value="ECO:0007669"/>
    <property type="project" value="UniProtKB-UniRule"/>
</dbReference>
<dbReference type="Pfam" id="PF00189">
    <property type="entry name" value="Ribosomal_S3_C"/>
    <property type="match status" value="1"/>
</dbReference>
<dbReference type="InterPro" id="IPR004044">
    <property type="entry name" value="KH_dom_type_2"/>
</dbReference>
<dbReference type="GeneID" id="33314498"/>
<dbReference type="FunFam" id="3.30.300.20:FF:000001">
    <property type="entry name" value="30S ribosomal protein S3"/>
    <property type="match status" value="1"/>
</dbReference>
<keyword evidence="4 10" id="KW-0689">Ribosomal protein</keyword>
<comment type="similarity">
    <text evidence="1">Belongs to the universal ribosomal protein uS3 family.</text>
</comment>
<evidence type="ECO:0000313" key="11">
    <source>
        <dbReference type="Proteomes" id="UP000197679"/>
    </source>
</evidence>
<dbReference type="PANTHER" id="PTHR11760">
    <property type="entry name" value="30S/40S RIBOSOMAL PROTEIN S3"/>
    <property type="match status" value="1"/>
</dbReference>
<evidence type="ECO:0000256" key="6">
    <source>
        <dbReference type="NCBIfam" id="TIGR01008"/>
    </source>
</evidence>
<dbReference type="InterPro" id="IPR005703">
    <property type="entry name" value="Ribosomal_uS3_euk/arc"/>
</dbReference>
<dbReference type="SUPFAM" id="SSF54821">
    <property type="entry name" value="Ribosomal protein S3 C-terminal domain"/>
    <property type="match status" value="1"/>
</dbReference>
<dbReference type="InterPro" id="IPR036419">
    <property type="entry name" value="Ribosomal_S3_C_sf"/>
</dbReference>
<dbReference type="InterPro" id="IPR009019">
    <property type="entry name" value="KH_sf_prok-type"/>
</dbReference>
<keyword evidence="3 7" id="KW-0694">RNA-binding</keyword>
<evidence type="ECO:0000256" key="1">
    <source>
        <dbReference type="ARBA" id="ARBA00010761"/>
    </source>
</evidence>
<gene>
    <name evidence="10" type="ORF">Mia14_0962</name>
</gene>
<feature type="domain" description="KH type-2" evidence="9">
    <location>
        <begin position="17"/>
        <end position="86"/>
    </location>
</feature>
<dbReference type="CDD" id="cd02411">
    <property type="entry name" value="KH-II_30S_S3_arch"/>
    <property type="match status" value="1"/>
</dbReference>
<evidence type="ECO:0000256" key="7">
    <source>
        <dbReference type="PROSITE-ProRule" id="PRU00118"/>
    </source>
</evidence>
<proteinExistence type="inferred from homology"/>
<accession>A0A218NP79</accession>
<evidence type="ECO:0000256" key="2">
    <source>
        <dbReference type="ARBA" id="ARBA00022730"/>
    </source>
</evidence>
<organism evidence="10 11">
    <name type="scientific">Candidatus Mancarchaeum acidiphilum</name>
    <dbReference type="NCBI Taxonomy" id="1920749"/>
    <lineage>
        <taxon>Archaea</taxon>
        <taxon>Candidatus Micrarchaeota</taxon>
        <taxon>Candidatus Mancarchaeum</taxon>
    </lineage>
</organism>
<evidence type="ECO:0000259" key="9">
    <source>
        <dbReference type="PROSITE" id="PS50823"/>
    </source>
</evidence>
<dbReference type="InterPro" id="IPR015946">
    <property type="entry name" value="KH_dom-like_a/b"/>
</dbReference>
<dbReference type="OrthoDB" id="9126at2157"/>
<dbReference type="InterPro" id="IPR057258">
    <property type="entry name" value="Ribosomal_uS3"/>
</dbReference>
<dbReference type="NCBIfam" id="NF003219">
    <property type="entry name" value="PRK04191.1"/>
    <property type="match status" value="1"/>
</dbReference>
<dbReference type="SUPFAM" id="SSF54814">
    <property type="entry name" value="Prokaryotic type KH domain (KH-domain type II)"/>
    <property type="match status" value="1"/>
</dbReference>
<keyword evidence="11" id="KW-1185">Reference proteome</keyword>
<dbReference type="SMART" id="SM00322">
    <property type="entry name" value="KH"/>
    <property type="match status" value="1"/>
</dbReference>
<name>A0A218NP79_9ARCH</name>
<dbReference type="InterPro" id="IPR001351">
    <property type="entry name" value="Ribosomal_uS3_C"/>
</dbReference>
<dbReference type="EMBL" id="CP019964">
    <property type="protein sequence ID" value="ASI14234.1"/>
    <property type="molecule type" value="Genomic_DNA"/>
</dbReference>
<keyword evidence="2" id="KW-0699">rRNA-binding</keyword>
<dbReference type="NCBIfam" id="TIGR01008">
    <property type="entry name" value="uS3_euk_arch"/>
    <property type="match status" value="1"/>
</dbReference>
<reference evidence="10 11" key="1">
    <citation type="journal article" date="2017" name="Nat. Commun.">
        <title>'ARMAN' archaea depend on association with euryarchaeal host in culture and in situ.</title>
        <authorList>
            <person name="Golyshina O."/>
            <person name="Toshchakov S."/>
            <person name="Makarova K."/>
            <person name="Gavrilov S."/>
            <person name="Korzhenkov A."/>
            <person name="La Cono V."/>
            <person name="Arcadi E."/>
            <person name="Nechitaylo T."/>
            <person name="Ferrer M."/>
            <person name="Kublanov I."/>
            <person name="Wolf Y."/>
            <person name="Yakimov M."/>
            <person name="Golyshin P."/>
            <person name="Slesarev A."/>
            <person name="Kozyavkin S."/>
        </authorList>
    </citation>
    <scope>NUCLEOTIDE SEQUENCE [LARGE SCALE GENOMIC DNA]</scope>
    <source>
        <strain evidence="10 11">Mia14</strain>
    </source>
</reference>
<keyword evidence="5" id="KW-0687">Ribonucleoprotein</keyword>
<evidence type="ECO:0000256" key="4">
    <source>
        <dbReference type="ARBA" id="ARBA00022980"/>
    </source>
</evidence>
<dbReference type="Gene3D" id="3.30.1140.32">
    <property type="entry name" value="Ribosomal protein S3, C-terminal domain"/>
    <property type="match status" value="1"/>
</dbReference>
<dbReference type="Gene3D" id="3.30.300.20">
    <property type="match status" value="1"/>
</dbReference>
<feature type="compositionally biased region" description="Basic and acidic residues" evidence="8">
    <location>
        <begin position="212"/>
        <end position="234"/>
    </location>
</feature>